<reference evidence="1" key="1">
    <citation type="journal article" date="2014" name="Front. Microbiol.">
        <title>High frequency of phylogenetically diverse reductive dehalogenase-homologous genes in deep subseafloor sedimentary metagenomes.</title>
        <authorList>
            <person name="Kawai M."/>
            <person name="Futagami T."/>
            <person name="Toyoda A."/>
            <person name="Takaki Y."/>
            <person name="Nishi S."/>
            <person name="Hori S."/>
            <person name="Arai W."/>
            <person name="Tsubouchi T."/>
            <person name="Morono Y."/>
            <person name="Uchiyama I."/>
            <person name="Ito T."/>
            <person name="Fujiyama A."/>
            <person name="Inagaki F."/>
            <person name="Takami H."/>
        </authorList>
    </citation>
    <scope>NUCLEOTIDE SEQUENCE</scope>
    <source>
        <strain evidence="1">Expedition CK06-06</strain>
    </source>
</reference>
<feature type="non-terminal residue" evidence="1">
    <location>
        <position position="1"/>
    </location>
</feature>
<name>X0YTD9_9ZZZZ</name>
<accession>X0YTD9</accession>
<evidence type="ECO:0000313" key="1">
    <source>
        <dbReference type="EMBL" id="GAG59480.1"/>
    </source>
</evidence>
<gene>
    <name evidence="1" type="ORF">S01H4_09849</name>
</gene>
<protein>
    <submittedName>
        <fullName evidence="1">Uncharacterized protein</fullName>
    </submittedName>
</protein>
<dbReference type="AlphaFoldDB" id="X0YTD9"/>
<dbReference type="EMBL" id="BART01003648">
    <property type="protein sequence ID" value="GAG59480.1"/>
    <property type="molecule type" value="Genomic_DNA"/>
</dbReference>
<organism evidence="1">
    <name type="scientific">marine sediment metagenome</name>
    <dbReference type="NCBI Taxonomy" id="412755"/>
    <lineage>
        <taxon>unclassified sequences</taxon>
        <taxon>metagenomes</taxon>
        <taxon>ecological metagenomes</taxon>
    </lineage>
</organism>
<proteinExistence type="predicted"/>
<sequence>DINEKIELLNKSQEIFPDNEKIKYTLIEINVKNDLIELIRTLRALIKYVKDKKYEIICNLTSGTLVIPVRLDERDVQVSITTNIKLISNPIIYPIYL</sequence>
<comment type="caution">
    <text evidence="1">The sequence shown here is derived from an EMBL/GenBank/DDBJ whole genome shotgun (WGS) entry which is preliminary data.</text>
</comment>